<dbReference type="Gramene" id="PAN10677">
    <property type="protein sequence ID" value="PAN10677"/>
    <property type="gene ID" value="PAHAL_2G109900"/>
</dbReference>
<dbReference type="EMBL" id="CM008047">
    <property type="protein sequence ID" value="PAN10677.1"/>
    <property type="molecule type" value="Genomic_DNA"/>
</dbReference>
<dbReference type="Pfam" id="PF16969">
    <property type="entry name" value="SRP68"/>
    <property type="match status" value="1"/>
</dbReference>
<dbReference type="AlphaFoldDB" id="A0A2S3GXT1"/>
<gene>
    <name evidence="1" type="ORF">PAHAL_2G109900</name>
</gene>
<dbReference type="Proteomes" id="UP000243499">
    <property type="component" value="Chromosome 2"/>
</dbReference>
<organism evidence="1">
    <name type="scientific">Panicum hallii</name>
    <dbReference type="NCBI Taxonomy" id="206008"/>
    <lineage>
        <taxon>Eukaryota</taxon>
        <taxon>Viridiplantae</taxon>
        <taxon>Streptophyta</taxon>
        <taxon>Embryophyta</taxon>
        <taxon>Tracheophyta</taxon>
        <taxon>Spermatophyta</taxon>
        <taxon>Magnoliopsida</taxon>
        <taxon>Liliopsida</taxon>
        <taxon>Poales</taxon>
        <taxon>Poaceae</taxon>
        <taxon>PACMAD clade</taxon>
        <taxon>Panicoideae</taxon>
        <taxon>Panicodae</taxon>
        <taxon>Paniceae</taxon>
        <taxon>Panicinae</taxon>
        <taxon>Panicum</taxon>
        <taxon>Panicum sect. Panicum</taxon>
    </lineage>
</organism>
<dbReference type="GO" id="GO:0030942">
    <property type="term" value="F:endoplasmic reticulum signal peptide binding"/>
    <property type="evidence" value="ECO:0007669"/>
    <property type="project" value="InterPro"/>
</dbReference>
<protein>
    <submittedName>
        <fullName evidence="1">Uncharacterized protein</fullName>
    </submittedName>
</protein>
<dbReference type="GO" id="GO:0006614">
    <property type="term" value="P:SRP-dependent cotranslational protein targeting to membrane"/>
    <property type="evidence" value="ECO:0007669"/>
    <property type="project" value="InterPro"/>
</dbReference>
<proteinExistence type="predicted"/>
<dbReference type="PANTHER" id="PTHR12860">
    <property type="entry name" value="SIGNAL RECOGNITION PARTICLE 68 KDA PROTEIN"/>
    <property type="match status" value="1"/>
</dbReference>
<name>A0A2S3GXT1_9POAL</name>
<accession>A0A2S3GXT1</accession>
<sequence>MVDKPKRRLLLDNRASLGAQFVFQKFTKSSSAQQVEKDLNGSATESIAADKKLGIFDKIFSAYHDARSCICNDLASAGNAENIRDDLNGLDKAVSAVLGLRTIECNQLLASIAKSKFTKQRDEKNETNTKPEKNLFSYMICLFRCFFLVKSYSSAGKRAEAFALFCHAQTLNDFGLQQLANSPDKVLTLNRQHELQIAMFLVRSARVLRVMKFLCENDCNPSWLTNQKRRLLLDNRASLGAQFVFQKFTKSCIRFLKQATCTCLL</sequence>
<dbReference type="GO" id="GO:0005786">
    <property type="term" value="C:signal recognition particle, endoplasmic reticulum targeting"/>
    <property type="evidence" value="ECO:0007669"/>
    <property type="project" value="InterPro"/>
</dbReference>
<dbReference type="GO" id="GO:0005047">
    <property type="term" value="F:signal recognition particle binding"/>
    <property type="evidence" value="ECO:0007669"/>
    <property type="project" value="InterPro"/>
</dbReference>
<evidence type="ECO:0000313" key="1">
    <source>
        <dbReference type="EMBL" id="PAN10677.1"/>
    </source>
</evidence>
<dbReference type="PANTHER" id="PTHR12860:SF0">
    <property type="entry name" value="SIGNAL RECOGNITION PARTICLE SUBUNIT SRP68"/>
    <property type="match status" value="1"/>
</dbReference>
<reference evidence="1" key="1">
    <citation type="submission" date="2018-04" db="EMBL/GenBank/DDBJ databases">
        <title>WGS assembly of Panicum hallii.</title>
        <authorList>
            <person name="Lovell J."/>
            <person name="Jenkins J."/>
            <person name="Lowry D."/>
            <person name="Mamidi S."/>
            <person name="Sreedasyam A."/>
            <person name="Weng X."/>
            <person name="Barry K."/>
            <person name="Bonette J."/>
            <person name="Campitelli B."/>
            <person name="Daum C."/>
            <person name="Gordon S."/>
            <person name="Gould B."/>
            <person name="Lipzen A."/>
            <person name="Macqueen A."/>
            <person name="Palacio-Mejia J."/>
            <person name="Plott C."/>
            <person name="Shakirov E."/>
            <person name="Shu S."/>
            <person name="Yoshinaga Y."/>
            <person name="Zane M."/>
            <person name="Rokhsar D."/>
            <person name="Grimwood J."/>
            <person name="Schmutz J."/>
            <person name="Juenger T."/>
        </authorList>
    </citation>
    <scope>NUCLEOTIDE SEQUENCE [LARGE SCALE GENOMIC DNA]</scope>
    <source>
        <strain evidence="1">FIL2</strain>
    </source>
</reference>
<dbReference type="InterPro" id="IPR026258">
    <property type="entry name" value="SRP68"/>
</dbReference>
<dbReference type="GO" id="GO:0008312">
    <property type="term" value="F:7S RNA binding"/>
    <property type="evidence" value="ECO:0007669"/>
    <property type="project" value="InterPro"/>
</dbReference>